<protein>
    <submittedName>
        <fullName evidence="2">Uncharacterized protein</fullName>
    </submittedName>
</protein>
<keyword evidence="3" id="KW-1185">Reference proteome</keyword>
<gene>
    <name evidence="2" type="ORF">COO09_15025</name>
</gene>
<accession>A0A2A4FSI6</accession>
<dbReference type="AlphaFoldDB" id="A0A2A4FSI6"/>
<reference evidence="2 3" key="1">
    <citation type="submission" date="2017-09" db="EMBL/GenBank/DDBJ databases">
        <title>The Catabolism of 3,6-Dichlorosalicylic acid is Initiated by the Cytochrome P450 Monooxygenase DsmABC in Rhizorhabdus dicambivorans Ndbn-20.</title>
        <authorList>
            <person name="Na L."/>
        </authorList>
    </citation>
    <scope>NUCLEOTIDE SEQUENCE [LARGE SCALE GENOMIC DNA]</scope>
    <source>
        <strain evidence="2 3">Ndbn-20m</strain>
    </source>
</reference>
<evidence type="ECO:0000313" key="3">
    <source>
        <dbReference type="Proteomes" id="UP000218934"/>
    </source>
</evidence>
<name>A0A2A4FSI6_9SPHN</name>
<evidence type="ECO:0000256" key="1">
    <source>
        <dbReference type="SAM" id="SignalP"/>
    </source>
</evidence>
<dbReference type="KEGG" id="rdi:CMV14_03355"/>
<proteinExistence type="predicted"/>
<organism evidence="2 3">
    <name type="scientific">Rhizorhabdus dicambivorans</name>
    <dbReference type="NCBI Taxonomy" id="1850238"/>
    <lineage>
        <taxon>Bacteria</taxon>
        <taxon>Pseudomonadati</taxon>
        <taxon>Pseudomonadota</taxon>
        <taxon>Alphaproteobacteria</taxon>
        <taxon>Sphingomonadales</taxon>
        <taxon>Sphingomonadaceae</taxon>
        <taxon>Rhizorhabdus</taxon>
    </lineage>
</organism>
<feature type="chain" id="PRO_5011997412" evidence="1">
    <location>
        <begin position="18"/>
        <end position="131"/>
    </location>
</feature>
<comment type="caution">
    <text evidence="2">The sequence shown here is derived from an EMBL/GenBank/DDBJ whole genome shotgun (WGS) entry which is preliminary data.</text>
</comment>
<dbReference type="EMBL" id="NWUF01000015">
    <property type="protein sequence ID" value="PCE41383.1"/>
    <property type="molecule type" value="Genomic_DNA"/>
</dbReference>
<feature type="signal peptide" evidence="1">
    <location>
        <begin position="1"/>
        <end position="17"/>
    </location>
</feature>
<dbReference type="Proteomes" id="UP000218934">
    <property type="component" value="Unassembled WGS sequence"/>
</dbReference>
<keyword evidence="1" id="KW-0732">Signal</keyword>
<dbReference type="RefSeq" id="WP_066968908.1">
    <property type="nucleotide sequence ID" value="NZ_CP023449.1"/>
</dbReference>
<evidence type="ECO:0000313" key="2">
    <source>
        <dbReference type="EMBL" id="PCE41383.1"/>
    </source>
</evidence>
<sequence length="131" mass="14286">MKAFLPIALMLATSALAAPPAKSLAEPAPPRISNLVVYGEDPCPRSSDDEIIVCARQPESDRYRIPKQLRKHKKTDQPAVSWTERTRTLDMVSKKGLPNSCSPQGTGGQTGCLRQFLEAARLEREAAKAGE</sequence>
<dbReference type="OrthoDB" id="7570448at2"/>